<dbReference type="Pfam" id="PF23242">
    <property type="entry name" value="AAA_lid_TRIP13_C"/>
    <property type="match status" value="1"/>
</dbReference>
<dbReference type="GO" id="GO:0016887">
    <property type="term" value="F:ATP hydrolysis activity"/>
    <property type="evidence" value="ECO:0007669"/>
    <property type="project" value="InterPro"/>
</dbReference>
<dbReference type="InterPro" id="IPR003959">
    <property type="entry name" value="ATPase_AAA_core"/>
</dbReference>
<keyword evidence="1" id="KW-0547">Nucleotide-binding</keyword>
<dbReference type="PANTHER" id="PTHR45991">
    <property type="entry name" value="PACHYTENE CHECKPOINT PROTEIN 2"/>
    <property type="match status" value="1"/>
</dbReference>
<dbReference type="Pfam" id="PF00004">
    <property type="entry name" value="AAA"/>
    <property type="match status" value="1"/>
</dbReference>
<dbReference type="InterPro" id="IPR027417">
    <property type="entry name" value="P-loop_NTPase"/>
</dbReference>
<feature type="compositionally biased region" description="Basic and acidic residues" evidence="3">
    <location>
        <begin position="112"/>
        <end position="121"/>
    </location>
</feature>
<dbReference type="InterPro" id="IPR044539">
    <property type="entry name" value="Pch2-like"/>
</dbReference>
<feature type="domain" description="Pachytene checkpoint protein 2 C-terminal" evidence="5">
    <location>
        <begin position="449"/>
        <end position="557"/>
    </location>
</feature>
<dbReference type="GO" id="GO:0051598">
    <property type="term" value="P:meiotic recombination checkpoint signaling"/>
    <property type="evidence" value="ECO:0007669"/>
    <property type="project" value="TreeGrafter"/>
</dbReference>
<protein>
    <recommendedName>
        <fullName evidence="8">ATPase AAA-type core domain-containing protein</fullName>
    </recommendedName>
</protein>
<gene>
    <name evidence="6" type="ORF">C6P46_002457</name>
</gene>
<evidence type="ECO:0000313" key="6">
    <source>
        <dbReference type="EMBL" id="KAG0663561.1"/>
    </source>
</evidence>
<evidence type="ECO:0000313" key="7">
    <source>
        <dbReference type="Proteomes" id="UP000777482"/>
    </source>
</evidence>
<sequence length="569" mass="62665">MRVFELAPPPPTVPKSFTKCAGVAPSSNIPHHALPAALKPLASAQPRRGDTVEMVEVNEPVRNDEERGTGAGRPTTEETDHRLPQCGVQQDTSEHADGANGTVEEISAAANGEHDDWRGENGHGGVNGNTAKKDLPPLHVEVRLTPTCGLRFDVLRKFIRQHLESEYESVLTHSEVYDWQDAVVLKNNLERIWIGECSLPAAAVPLDEVSLVIHIYQPPSSSRLIDFSTSPDADEDGDSDVPAASVLHLPSRSLEGIWDSLIYEGNIKEKLLSYIHSTMLFSDAAVDFNIVTWNREDFAVSSAGAKARDQALGSVRRASQLSLHSPFRYEYGKLVEINSHSLFSKWFSESGKLVQRLFAQVTELVEDEASFVVVLIDEVESLTAARAGAMSGKEPSDALRVVNALLTQLDKLKHRKNCLIMTTSNLSEAIDNAFIDRADIKQYIDLPPTAAIYWILRSCLLEIMRVGLVPEVPLMDHKTVEAYRSAGTSAAESSGDNALCCSLMLYELAEQCKGLSGRTLRRLPVLAHARHIAMSYDATVRPKLETWIEAMRKCVAEDNVELEKVNGSR</sequence>
<dbReference type="GO" id="GO:0005524">
    <property type="term" value="F:ATP binding"/>
    <property type="evidence" value="ECO:0007669"/>
    <property type="project" value="UniProtKB-KW"/>
</dbReference>
<keyword evidence="2" id="KW-0067">ATP-binding</keyword>
<accession>A0A9P6W676</accession>
<dbReference type="AlphaFoldDB" id="A0A9P6W676"/>
<feature type="region of interest" description="Disordered" evidence="3">
    <location>
        <begin position="61"/>
        <end position="84"/>
    </location>
</feature>
<proteinExistence type="predicted"/>
<evidence type="ECO:0000259" key="4">
    <source>
        <dbReference type="Pfam" id="PF00004"/>
    </source>
</evidence>
<keyword evidence="7" id="KW-1185">Reference proteome</keyword>
<feature type="region of interest" description="Disordered" evidence="3">
    <location>
        <begin position="112"/>
        <end position="133"/>
    </location>
</feature>
<dbReference type="OrthoDB" id="10042665at2759"/>
<comment type="caution">
    <text evidence="6">The sequence shown here is derived from an EMBL/GenBank/DDBJ whole genome shotgun (WGS) entry which is preliminary data.</text>
</comment>
<feature type="domain" description="ATPase AAA-type core" evidence="4">
    <location>
        <begin position="333"/>
        <end position="445"/>
    </location>
</feature>
<reference evidence="6 7" key="1">
    <citation type="submission" date="2020-11" db="EMBL/GenBank/DDBJ databases">
        <title>Kefir isolates.</title>
        <authorList>
            <person name="Marcisauskas S."/>
            <person name="Kim Y."/>
            <person name="Blasche S."/>
        </authorList>
    </citation>
    <scope>NUCLEOTIDE SEQUENCE [LARGE SCALE GENOMIC DNA]</scope>
    <source>
        <strain evidence="6 7">KR</strain>
    </source>
</reference>
<dbReference type="PANTHER" id="PTHR45991:SF1">
    <property type="entry name" value="PACHYTENE CHECKPOINT PROTEIN 2 HOMOLOG"/>
    <property type="match status" value="1"/>
</dbReference>
<dbReference type="InterPro" id="IPR058249">
    <property type="entry name" value="Pch2_C"/>
</dbReference>
<evidence type="ECO:0000256" key="3">
    <source>
        <dbReference type="SAM" id="MobiDB-lite"/>
    </source>
</evidence>
<evidence type="ECO:0008006" key="8">
    <source>
        <dbReference type="Google" id="ProtNLM"/>
    </source>
</evidence>
<dbReference type="Proteomes" id="UP000777482">
    <property type="component" value="Unassembled WGS sequence"/>
</dbReference>
<evidence type="ECO:0000256" key="1">
    <source>
        <dbReference type="ARBA" id="ARBA00022741"/>
    </source>
</evidence>
<evidence type="ECO:0000256" key="2">
    <source>
        <dbReference type="ARBA" id="ARBA00022840"/>
    </source>
</evidence>
<dbReference type="GO" id="GO:0005694">
    <property type="term" value="C:chromosome"/>
    <property type="evidence" value="ECO:0007669"/>
    <property type="project" value="TreeGrafter"/>
</dbReference>
<dbReference type="SUPFAM" id="SSF52540">
    <property type="entry name" value="P-loop containing nucleoside triphosphate hydrolases"/>
    <property type="match status" value="1"/>
</dbReference>
<dbReference type="GO" id="GO:0007131">
    <property type="term" value="P:reciprocal meiotic recombination"/>
    <property type="evidence" value="ECO:0007669"/>
    <property type="project" value="TreeGrafter"/>
</dbReference>
<evidence type="ECO:0000259" key="5">
    <source>
        <dbReference type="Pfam" id="PF23242"/>
    </source>
</evidence>
<organism evidence="6 7">
    <name type="scientific">Rhodotorula mucilaginosa</name>
    <name type="common">Yeast</name>
    <name type="synonym">Rhodotorula rubra</name>
    <dbReference type="NCBI Taxonomy" id="5537"/>
    <lineage>
        <taxon>Eukaryota</taxon>
        <taxon>Fungi</taxon>
        <taxon>Dikarya</taxon>
        <taxon>Basidiomycota</taxon>
        <taxon>Pucciniomycotina</taxon>
        <taxon>Microbotryomycetes</taxon>
        <taxon>Sporidiobolales</taxon>
        <taxon>Sporidiobolaceae</taxon>
        <taxon>Rhodotorula</taxon>
    </lineage>
</organism>
<dbReference type="Gene3D" id="3.40.50.300">
    <property type="entry name" value="P-loop containing nucleotide triphosphate hydrolases"/>
    <property type="match status" value="1"/>
</dbReference>
<name>A0A9P6W676_RHOMI</name>
<dbReference type="GO" id="GO:0005634">
    <property type="term" value="C:nucleus"/>
    <property type="evidence" value="ECO:0007669"/>
    <property type="project" value="TreeGrafter"/>
</dbReference>
<dbReference type="EMBL" id="PUHQ01000019">
    <property type="protein sequence ID" value="KAG0663561.1"/>
    <property type="molecule type" value="Genomic_DNA"/>
</dbReference>
<dbReference type="Pfam" id="PF23563">
    <property type="entry name" value="TRIP13_N"/>
    <property type="match status" value="1"/>
</dbReference>